<name>A0A842INL5_9FLAO</name>
<sequence>MKRLFIAIGFFLGSCSQSDNEFRQTDNSLTSYIENKTFETGAVIACAGNDIENLDLVEVYFFPESNSENYRLFQTNSSNVNPNDLSNYNLVNLDSEPFFNGYLRKFVGSFSSEKWMIVSFEKDGDIKLSNPIRIKHIEQPTLFSTEIIINQENSQMPIFSWDINSVENNAIFFQVLSTTNDDLISGTYTFENQFQYYNTSNVVLNITNGIPPDLISGQTYKFTVMDVSEDNWVNQLLIIQFVLE</sequence>
<comment type="caution">
    <text evidence="1">The sequence shown here is derived from an EMBL/GenBank/DDBJ whole genome shotgun (WGS) entry which is preliminary data.</text>
</comment>
<keyword evidence="2" id="KW-1185">Reference proteome</keyword>
<proteinExistence type="predicted"/>
<dbReference type="RefSeq" id="WP_185788047.1">
    <property type="nucleotide sequence ID" value="NZ_JACLCP010000001.1"/>
</dbReference>
<evidence type="ECO:0000313" key="2">
    <source>
        <dbReference type="Proteomes" id="UP000533900"/>
    </source>
</evidence>
<evidence type="ECO:0000313" key="1">
    <source>
        <dbReference type="EMBL" id="MBC2844371.1"/>
    </source>
</evidence>
<dbReference type="AlphaFoldDB" id="A0A842INL5"/>
<protein>
    <submittedName>
        <fullName evidence="1">Uncharacterized protein</fullName>
    </submittedName>
</protein>
<organism evidence="1 2">
    <name type="scientific">Winogradskyella flava</name>
    <dbReference type="NCBI Taxonomy" id="1884876"/>
    <lineage>
        <taxon>Bacteria</taxon>
        <taxon>Pseudomonadati</taxon>
        <taxon>Bacteroidota</taxon>
        <taxon>Flavobacteriia</taxon>
        <taxon>Flavobacteriales</taxon>
        <taxon>Flavobacteriaceae</taxon>
        <taxon>Winogradskyella</taxon>
    </lineage>
</organism>
<accession>A0A842INL5</accession>
<dbReference type="EMBL" id="JACLCP010000001">
    <property type="protein sequence ID" value="MBC2844371.1"/>
    <property type="molecule type" value="Genomic_DNA"/>
</dbReference>
<dbReference type="Proteomes" id="UP000533900">
    <property type="component" value="Unassembled WGS sequence"/>
</dbReference>
<gene>
    <name evidence="1" type="ORF">H7F21_04640</name>
</gene>
<reference evidence="1" key="1">
    <citation type="submission" date="2020-08" db="EMBL/GenBank/DDBJ databases">
        <title>Winogradskyella ouciana sp. nov., isolated from the hadal seawater of the Mariana Trench.</title>
        <authorList>
            <person name="He X."/>
        </authorList>
    </citation>
    <scope>NUCLEOTIDE SEQUENCE [LARGE SCALE GENOMIC DNA]</scope>
    <source>
        <strain evidence="1">KCTC 52348</strain>
    </source>
</reference>
<dbReference type="PROSITE" id="PS51257">
    <property type="entry name" value="PROKAR_LIPOPROTEIN"/>
    <property type="match status" value="1"/>
</dbReference>